<dbReference type="Proteomes" id="UP001153709">
    <property type="component" value="Chromosome 4"/>
</dbReference>
<dbReference type="InterPro" id="IPR050435">
    <property type="entry name" value="MZM1/LYRM7"/>
</dbReference>
<evidence type="ECO:0000313" key="6">
    <source>
        <dbReference type="Proteomes" id="UP001153709"/>
    </source>
</evidence>
<sequence length="108" mass="12390">MSGTLRAKVLQSFKNIHKTRKNIFNGDILALTEARNKINEEYKKCKHVSDPVAIEELVKYSEEVEKELRTTVIQAKEVKPGVFEAKIRDETVKLENVPFNECASKQNN</sequence>
<evidence type="ECO:0000256" key="2">
    <source>
        <dbReference type="ARBA" id="ARBA00009508"/>
    </source>
</evidence>
<dbReference type="PANTHER" id="PTHR46749">
    <property type="entry name" value="COMPLEX III ASSEMBLY FACTOR LYRM7"/>
    <property type="match status" value="1"/>
</dbReference>
<dbReference type="CDD" id="cd20267">
    <property type="entry name" value="Complex1_LYR_LYRM7"/>
    <property type="match status" value="1"/>
</dbReference>
<name>A0A9N9XFA3_DIABA</name>
<dbReference type="GO" id="GO:0034551">
    <property type="term" value="P:mitochondrial respiratory chain complex III assembly"/>
    <property type="evidence" value="ECO:0007669"/>
    <property type="project" value="InterPro"/>
</dbReference>
<comment type="similarity">
    <text evidence="2">Belongs to the complex I LYR family.</text>
</comment>
<evidence type="ECO:0000256" key="1">
    <source>
        <dbReference type="ARBA" id="ARBA00004305"/>
    </source>
</evidence>
<dbReference type="GO" id="GO:0044183">
    <property type="term" value="F:protein folding chaperone"/>
    <property type="evidence" value="ECO:0007669"/>
    <property type="project" value="TreeGrafter"/>
</dbReference>
<evidence type="ECO:0000256" key="3">
    <source>
        <dbReference type="ARBA" id="ARBA00023128"/>
    </source>
</evidence>
<protein>
    <recommendedName>
        <fullName evidence="7">Complex III assembly factor LYRM7</fullName>
    </recommendedName>
</protein>
<evidence type="ECO:0000313" key="5">
    <source>
        <dbReference type="EMBL" id="CAG9833809.1"/>
    </source>
</evidence>
<dbReference type="PANTHER" id="PTHR46749:SF1">
    <property type="entry name" value="COMPLEX III ASSEMBLY FACTOR LYRM7"/>
    <property type="match status" value="1"/>
</dbReference>
<evidence type="ECO:0008006" key="7">
    <source>
        <dbReference type="Google" id="ProtNLM"/>
    </source>
</evidence>
<proteinExistence type="inferred from homology"/>
<gene>
    <name evidence="5" type="ORF">DIABBA_LOCUS7182</name>
</gene>
<reference evidence="5" key="1">
    <citation type="submission" date="2022-01" db="EMBL/GenBank/DDBJ databases">
        <authorList>
            <person name="King R."/>
        </authorList>
    </citation>
    <scope>NUCLEOTIDE SEQUENCE</scope>
</reference>
<comment type="subcellular location">
    <subcellularLocation>
        <location evidence="1">Mitochondrion matrix</location>
    </subcellularLocation>
</comment>
<keyword evidence="6" id="KW-1185">Reference proteome</keyword>
<keyword evidence="3" id="KW-0496">Mitochondrion</keyword>
<dbReference type="AlphaFoldDB" id="A0A9N9XFA3"/>
<keyword evidence="4" id="KW-0143">Chaperone</keyword>
<dbReference type="EMBL" id="OU898279">
    <property type="protein sequence ID" value="CAG9833809.1"/>
    <property type="molecule type" value="Genomic_DNA"/>
</dbReference>
<organism evidence="5 6">
    <name type="scientific">Diabrotica balteata</name>
    <name type="common">Banded cucumber beetle</name>
    <dbReference type="NCBI Taxonomy" id="107213"/>
    <lineage>
        <taxon>Eukaryota</taxon>
        <taxon>Metazoa</taxon>
        <taxon>Ecdysozoa</taxon>
        <taxon>Arthropoda</taxon>
        <taxon>Hexapoda</taxon>
        <taxon>Insecta</taxon>
        <taxon>Pterygota</taxon>
        <taxon>Neoptera</taxon>
        <taxon>Endopterygota</taxon>
        <taxon>Coleoptera</taxon>
        <taxon>Polyphaga</taxon>
        <taxon>Cucujiformia</taxon>
        <taxon>Chrysomeloidea</taxon>
        <taxon>Chrysomelidae</taxon>
        <taxon>Galerucinae</taxon>
        <taxon>Diabroticina</taxon>
        <taxon>Diabroticites</taxon>
        <taxon>Diabrotica</taxon>
    </lineage>
</organism>
<dbReference type="InterPro" id="IPR045298">
    <property type="entry name" value="Complex1_LYR_LYRM7"/>
</dbReference>
<dbReference type="OrthoDB" id="529194at2759"/>
<accession>A0A9N9XFA3</accession>
<evidence type="ECO:0000256" key="4">
    <source>
        <dbReference type="ARBA" id="ARBA00023186"/>
    </source>
</evidence>
<dbReference type="GO" id="GO:0005759">
    <property type="term" value="C:mitochondrial matrix"/>
    <property type="evidence" value="ECO:0007669"/>
    <property type="project" value="UniProtKB-SubCell"/>
</dbReference>